<feature type="coiled-coil region" evidence="1">
    <location>
        <begin position="84"/>
        <end position="125"/>
    </location>
</feature>
<name>A0A7X0TW53_9ACTN</name>
<protein>
    <submittedName>
        <fullName evidence="2">Uncharacterized protein</fullName>
    </submittedName>
</protein>
<dbReference type="SUPFAM" id="SSF52309">
    <property type="entry name" value="N-(deoxy)ribosyltransferase-like"/>
    <property type="match status" value="1"/>
</dbReference>
<keyword evidence="1" id="KW-0175">Coiled coil</keyword>
<evidence type="ECO:0000256" key="1">
    <source>
        <dbReference type="SAM" id="Coils"/>
    </source>
</evidence>
<evidence type="ECO:0000313" key="2">
    <source>
        <dbReference type="EMBL" id="MBB6545819.1"/>
    </source>
</evidence>
<dbReference type="Proteomes" id="UP000565579">
    <property type="component" value="Unassembled WGS sequence"/>
</dbReference>
<organism evidence="2 3">
    <name type="scientific">Nonomuraea rubra</name>
    <dbReference type="NCBI Taxonomy" id="46180"/>
    <lineage>
        <taxon>Bacteria</taxon>
        <taxon>Bacillati</taxon>
        <taxon>Actinomycetota</taxon>
        <taxon>Actinomycetes</taxon>
        <taxon>Streptosporangiales</taxon>
        <taxon>Streptosporangiaceae</taxon>
        <taxon>Nonomuraea</taxon>
    </lineage>
</organism>
<sequence length="468" mass="49598">MATGGPQVRAAGQKALGAGTPEALEAFLVHGWAVASARDDETATLEDLLGQAKAAAALAAQETANATSEADRARDAAAAARRSAAEAAKATEAARENMAEVKAQAKRAAQKAAEAAQMAAKANQKAAEASVDATWAIASYEIAVDAANRASAAAQSAYRSVNEAGLDAEAAVAAANEAYEAYEYAAGVEIAKCGHEYTRDDYAKLEDLYGLEEGGFYSNCIENVIGNPEDLATRAYINSAFCDIYPQDSQSYENCINSTLDPAFEGMQRYALTFQALKNAYTAARTGSDAVSEIQIGLIRSKEQLVLAHVRAVEASLHSAGNYTAPSGTAFFWSGRSPEGDAYVYAGPDKAAEIAKGMGGTTLERLMDSRGIPQATWGSRDMDWDPAEVPWDAIKDQVDALWKRVSLAYARNASGDVRVILGAEVRSTSVWKPTECFELLANPNVTEITIIDLTTGKEVRVVSDRSQC</sequence>
<dbReference type="EMBL" id="JACHMI010000001">
    <property type="protein sequence ID" value="MBB6545819.1"/>
    <property type="molecule type" value="Genomic_DNA"/>
</dbReference>
<proteinExistence type="predicted"/>
<dbReference type="InterPro" id="IPR005506">
    <property type="entry name" value="DUF312_ALF"/>
</dbReference>
<dbReference type="Pfam" id="PF03752">
    <property type="entry name" value="ALF"/>
    <property type="match status" value="1"/>
</dbReference>
<comment type="caution">
    <text evidence="2">The sequence shown here is derived from an EMBL/GenBank/DDBJ whole genome shotgun (WGS) entry which is preliminary data.</text>
</comment>
<reference evidence="2 3" key="1">
    <citation type="submission" date="2020-08" db="EMBL/GenBank/DDBJ databases">
        <title>Sequencing the genomes of 1000 actinobacteria strains.</title>
        <authorList>
            <person name="Klenk H.-P."/>
        </authorList>
    </citation>
    <scope>NUCLEOTIDE SEQUENCE [LARGE SCALE GENOMIC DNA]</scope>
    <source>
        <strain evidence="2 3">DSM 43768</strain>
    </source>
</reference>
<keyword evidence="3" id="KW-1185">Reference proteome</keyword>
<accession>A0A7X0TW53</accession>
<dbReference type="AlphaFoldDB" id="A0A7X0TW53"/>
<gene>
    <name evidence="2" type="ORF">HD593_000614</name>
</gene>
<evidence type="ECO:0000313" key="3">
    <source>
        <dbReference type="Proteomes" id="UP000565579"/>
    </source>
</evidence>